<organism evidence="4 5">
    <name type="scientific">Lolium multiflorum</name>
    <name type="common">Italian ryegrass</name>
    <name type="synonym">Lolium perenne subsp. multiflorum</name>
    <dbReference type="NCBI Taxonomy" id="4521"/>
    <lineage>
        <taxon>Eukaryota</taxon>
        <taxon>Viridiplantae</taxon>
        <taxon>Streptophyta</taxon>
        <taxon>Embryophyta</taxon>
        <taxon>Tracheophyta</taxon>
        <taxon>Spermatophyta</taxon>
        <taxon>Magnoliopsida</taxon>
        <taxon>Liliopsida</taxon>
        <taxon>Poales</taxon>
        <taxon>Poaceae</taxon>
        <taxon>BOP clade</taxon>
        <taxon>Pooideae</taxon>
        <taxon>Poodae</taxon>
        <taxon>Poeae</taxon>
        <taxon>Poeae Chloroplast Group 2 (Poeae type)</taxon>
        <taxon>Loliodinae</taxon>
        <taxon>Loliinae</taxon>
        <taxon>Lolium</taxon>
    </lineage>
</organism>
<reference evidence="4" key="1">
    <citation type="submission" date="2023-07" db="EMBL/GenBank/DDBJ databases">
        <title>A chromosome-level genome assembly of Lolium multiflorum.</title>
        <authorList>
            <person name="Chen Y."/>
            <person name="Copetti D."/>
            <person name="Kolliker R."/>
            <person name="Studer B."/>
        </authorList>
    </citation>
    <scope>NUCLEOTIDE SEQUENCE</scope>
    <source>
        <strain evidence="4">02402/16</strain>
        <tissue evidence="4">Leaf</tissue>
    </source>
</reference>
<dbReference type="PRINTS" id="PR00364">
    <property type="entry name" value="DISEASERSIST"/>
</dbReference>
<dbReference type="Pfam" id="PF23598">
    <property type="entry name" value="LRR_14"/>
    <property type="match status" value="1"/>
</dbReference>
<dbReference type="GO" id="GO:0006952">
    <property type="term" value="P:defense response"/>
    <property type="evidence" value="ECO:0007669"/>
    <property type="project" value="UniProtKB-KW"/>
</dbReference>
<dbReference type="InterPro" id="IPR002182">
    <property type="entry name" value="NB-ARC"/>
</dbReference>
<name>A0AAD8WFM7_LOLMU</name>
<evidence type="ECO:0000259" key="2">
    <source>
        <dbReference type="Pfam" id="PF00931"/>
    </source>
</evidence>
<comment type="caution">
    <text evidence="4">The sequence shown here is derived from an EMBL/GenBank/DDBJ whole genome shotgun (WGS) entry which is preliminary data.</text>
</comment>
<dbReference type="Gene3D" id="3.80.10.10">
    <property type="entry name" value="Ribonuclease Inhibitor"/>
    <property type="match status" value="4"/>
</dbReference>
<feature type="domain" description="Disease resistance R13L4/SHOC-2-like LRR" evidence="3">
    <location>
        <begin position="508"/>
        <end position="807"/>
    </location>
</feature>
<dbReference type="InterPro" id="IPR055414">
    <property type="entry name" value="LRR_R13L4/SHOC2-like"/>
</dbReference>
<proteinExistence type="predicted"/>
<dbReference type="InterPro" id="IPR027417">
    <property type="entry name" value="P-loop_NTPase"/>
</dbReference>
<evidence type="ECO:0000259" key="3">
    <source>
        <dbReference type="Pfam" id="PF23598"/>
    </source>
</evidence>
<dbReference type="PANTHER" id="PTHR36766:SF70">
    <property type="entry name" value="DISEASE RESISTANCE PROTEIN RGA4"/>
    <property type="match status" value="1"/>
</dbReference>
<dbReference type="InterPro" id="IPR032675">
    <property type="entry name" value="LRR_dom_sf"/>
</dbReference>
<evidence type="ECO:0000313" key="5">
    <source>
        <dbReference type="Proteomes" id="UP001231189"/>
    </source>
</evidence>
<evidence type="ECO:0000256" key="1">
    <source>
        <dbReference type="ARBA" id="ARBA00022737"/>
    </source>
</evidence>
<dbReference type="AlphaFoldDB" id="A0AAD8WFM7"/>
<keyword evidence="5" id="KW-1185">Reference proteome</keyword>
<dbReference type="Gene3D" id="3.40.50.300">
    <property type="entry name" value="P-loop containing nucleotide triphosphate hydrolases"/>
    <property type="match status" value="1"/>
</dbReference>
<sequence length="1169" mass="130499">MCRRKRSRWSSSALAKWDGLYEAILLAISWSKRRIHPDYPSGGCFTVGGDEACSQQANFADSQQVWFFLLKNQSYHYSVHLKNCNGGSFAVPQLFSESSCNSRGLATCSWNIRRIDPDDPNGGCFTVGAIEVRTSDSSSSPNWLKQLKAVVNDFDDMLYRLEADKHKEDIASENHIMANWLCTKPKSVLSRTKMVQEIKEIKKRFVKIVKQRTEFNAISSSTLVTHHVRPTHKTTGDMSILSNTTDVIGRDEVKYSIISMVVEADIQESISIVSIVGLGGSGKTTLAKYICQDGKIREHFEVVIWVMCLKNLTWKLFQQSSGWAEEDLDSEFIEVGKEIVKKCAGMPIAIKSLAASCSGKIDSKLFSKLRALFVSRGSFATDKPIKKGYCVRSIILEDQWETSVPLFVSKFEYLGYLRISNSRCQELPEAIMGCWNLQAIHVIECFRFATLPESIGKLRKLRTLELSETMDLKSLPQSIGYCHNLESLHLDRCLSLNSVPDSLCKNKKLRLLNIFDCYGLQHLPSETFRLLRNLETINLSKCASLEVLPDSFASEQLHTLKLTGLNNLTVLPQSITSLSNLEHLDLQSCSGLVELPEGIVNSKRLIVLNLQGCSGLRGLPAGFGQLTRLETLGLFVVGESSEHARISELGSLDRLSGKLKLTIDKNPDDAEKAYLKRKNNIHELDLSFRNMDTEVEQETGMEREMAVLNALEPPHGIKVMDIWNYKGLHLPRWLTKKTIWSNKLEQAVDLPHFSLLTRMSLGSLPNVMHLTGLLDLPLLQSLGLSDFDNLESVNIGPFPSLTSLSIEYMPGSLEWTTATRAILGGTTVSHNEATQCCFPSLSDLYISDCPKMNLNPSFPTSIKRLTLNNSIVWPVHPQADNLESLSCRNSNWVSSCSSFVNEPEIGIPSCTSNWEFLQHLCALKFLKITGCGDKLTQLPESMRSLATIKQLSIHQCHGLHLLPECLGELCSLQKIEITDCENLSGLPEVGLGGLRSLMLSTLPRLSRLPESIRGYTSLQQLNISGCDALQQLPEGLGELPSLRRLSIGKLHVLTSLPEYLQGLTSLRSLSIYNCEALHRLPDKLGELCFLTELHIEKLPALTCLPESMQSLTSLHSLSIIDCDALTSLPESIQLLSALMTGHPHLIRRYKRGAENDWHLISRACHRSGR</sequence>
<gene>
    <name evidence="4" type="ORF">QYE76_071690</name>
</gene>
<dbReference type="EMBL" id="JAUUTY010000004">
    <property type="protein sequence ID" value="KAK1653885.1"/>
    <property type="molecule type" value="Genomic_DNA"/>
</dbReference>
<keyword evidence="1" id="KW-0677">Repeat</keyword>
<feature type="domain" description="NB-ARC" evidence="2">
    <location>
        <begin position="267"/>
        <end position="319"/>
    </location>
</feature>
<evidence type="ECO:0000313" key="4">
    <source>
        <dbReference type="EMBL" id="KAK1653885.1"/>
    </source>
</evidence>
<dbReference type="SUPFAM" id="SSF52058">
    <property type="entry name" value="L domain-like"/>
    <property type="match status" value="3"/>
</dbReference>
<dbReference type="PANTHER" id="PTHR36766">
    <property type="entry name" value="PLANT BROAD-SPECTRUM MILDEW RESISTANCE PROTEIN RPW8"/>
    <property type="match status" value="1"/>
</dbReference>
<dbReference type="GO" id="GO:0043531">
    <property type="term" value="F:ADP binding"/>
    <property type="evidence" value="ECO:0007669"/>
    <property type="project" value="InterPro"/>
</dbReference>
<dbReference type="Pfam" id="PF00931">
    <property type="entry name" value="NB-ARC"/>
    <property type="match status" value="1"/>
</dbReference>
<accession>A0AAD8WFM7</accession>
<dbReference type="Proteomes" id="UP001231189">
    <property type="component" value="Unassembled WGS sequence"/>
</dbReference>
<protein>
    <submittedName>
        <fullName evidence="4">Uncharacterized protein</fullName>
    </submittedName>
</protein>
<dbReference type="SUPFAM" id="SSF52540">
    <property type="entry name" value="P-loop containing nucleoside triphosphate hydrolases"/>
    <property type="match status" value="1"/>
</dbReference>